<dbReference type="Pfam" id="PF13020">
    <property type="entry name" value="NOV_C"/>
    <property type="match status" value="1"/>
</dbReference>
<organism evidence="2 3">
    <name type="scientific">Pseudomonas moorei</name>
    <dbReference type="NCBI Taxonomy" id="395599"/>
    <lineage>
        <taxon>Bacteria</taxon>
        <taxon>Pseudomonadati</taxon>
        <taxon>Pseudomonadota</taxon>
        <taxon>Gammaproteobacteria</taxon>
        <taxon>Pseudomonadales</taxon>
        <taxon>Pseudomonadaceae</taxon>
        <taxon>Pseudomonas</taxon>
    </lineage>
</organism>
<evidence type="ECO:0000259" key="1">
    <source>
        <dbReference type="Pfam" id="PF13020"/>
    </source>
</evidence>
<dbReference type="RefSeq" id="WP_090321775.1">
    <property type="nucleotide sequence ID" value="NZ_FNKJ01000003.1"/>
</dbReference>
<dbReference type="Proteomes" id="UP000199570">
    <property type="component" value="Unassembled WGS sequence"/>
</dbReference>
<evidence type="ECO:0000313" key="2">
    <source>
        <dbReference type="EMBL" id="SDQ92965.1"/>
    </source>
</evidence>
<name>A0A1H1EW42_9PSED</name>
<dbReference type="InterPro" id="IPR024975">
    <property type="entry name" value="NOV_C"/>
</dbReference>
<protein>
    <recommendedName>
        <fullName evidence="1">Protein NO VEIN C-terminal domain-containing protein</fullName>
    </recommendedName>
</protein>
<reference evidence="3" key="1">
    <citation type="submission" date="2016-10" db="EMBL/GenBank/DDBJ databases">
        <authorList>
            <person name="Varghese N."/>
            <person name="Submissions S."/>
        </authorList>
    </citation>
    <scope>NUCLEOTIDE SEQUENCE [LARGE SCALE GENOMIC DNA]</scope>
    <source>
        <strain evidence="3">BS3775</strain>
    </source>
</reference>
<gene>
    <name evidence="2" type="ORF">SAMN04490195_2386</name>
</gene>
<evidence type="ECO:0000313" key="3">
    <source>
        <dbReference type="Proteomes" id="UP000199570"/>
    </source>
</evidence>
<dbReference type="EMBL" id="FNKJ01000003">
    <property type="protein sequence ID" value="SDQ92965.1"/>
    <property type="molecule type" value="Genomic_DNA"/>
</dbReference>
<accession>A0A1H1EW42</accession>
<feature type="domain" description="Protein NO VEIN C-terminal" evidence="1">
    <location>
        <begin position="563"/>
        <end position="625"/>
    </location>
</feature>
<proteinExistence type="predicted"/>
<dbReference type="AlphaFoldDB" id="A0A1H1EW42"/>
<dbReference type="OrthoDB" id="8708422at2"/>
<sequence length="660" mass="72956">MQSTQRTLGRLRRAAQSLEVITGQKIQIKHGNKWVAIPFSLRGSLVLNRASGPVLIVQAEQGTLTLEHIAGASGQLAVALKVRDLAHGLDAALLRLASTMRNEDEEIPDDTILATALGIEPEVIRQTRLLASGDLIGILDLAIPLSACNGSTQTTARLQELSTQSEPQDEELRAAFEALAFEVGIPLATLEARMIHLADLFDLKTEFQLQIGQLNLAISALGGRYKFVSNEHIHREVWTRHLRLQQAATVERLRERSVGMFDRKERLDAYIAAREGIFAVEPQSSWFTKYDELPSEMMNAQITRWMEGVLPAGASDVPLDLSLAECRASNGAILRTFLTHYAPILSAWVRVGGVVATPLVRQIWSNPETARESCISHARDSGWLDFRLLDDEQIVHWLTQTNIWPVGKVASKDLAYWGLSAESMISNEERAKGIRLEQQRRRMQVEFNGVSMSAISAGYLDIAAAVVAAAAQAPSLSHVSSKEATLQTMDFYRASTTTGGGGTVGLPKLPETSMSDEQKLAVGLMGELWAREWLRRRHKLESVDESMWVSRYRDAVLDTSGGSDSLGYDFIVATKSRTYYYEVKASTGNPLRFEMGPTEIFAAQRYRGDIEHQYRILYLANVGDPSRMTPTLLSNPFSNKGAGAFRAVGKGSVVYEFIPK</sequence>
<keyword evidence="3" id="KW-1185">Reference proteome</keyword>